<reference evidence="2 3" key="1">
    <citation type="journal article" date="2012" name="J. Bacteriol.">
        <title>Complete genome sequence of Klebsiella oxytoca KCTC 1686, used in production of 2,3-butanediol.</title>
        <authorList>
            <person name="Shin S.H."/>
            <person name="Kim S."/>
            <person name="Kim J.Y."/>
            <person name="Lee S."/>
            <person name="Um Y."/>
            <person name="Oh M.K."/>
            <person name="Kim Y.R."/>
            <person name="Lee J."/>
            <person name="Yang K.S."/>
        </authorList>
    </citation>
    <scope>NUCLEOTIDE SEQUENCE [LARGE SCALE GENOMIC DNA]</scope>
    <source>
        <strain evidence="3">ATCC 8724 / DSM 4798 / JCM 20051 / NBRC 3318 / NRRL B-199 / KCTC 1686</strain>
    </source>
</reference>
<evidence type="ECO:0000259" key="1">
    <source>
        <dbReference type="Pfam" id="PF01507"/>
    </source>
</evidence>
<dbReference type="Proteomes" id="UP000007843">
    <property type="component" value="Chromosome"/>
</dbReference>
<dbReference type="GO" id="GO:0071453">
    <property type="term" value="P:cellular response to oxygen levels"/>
    <property type="evidence" value="ECO:0007669"/>
    <property type="project" value="TreeGrafter"/>
</dbReference>
<name>A0A0H3H5B3_KLEM8</name>
<evidence type="ECO:0000313" key="3">
    <source>
        <dbReference type="Proteomes" id="UP000007843"/>
    </source>
</evidence>
<dbReference type="GO" id="GO:0003824">
    <property type="term" value="F:catalytic activity"/>
    <property type="evidence" value="ECO:0007669"/>
    <property type="project" value="InterPro"/>
</dbReference>
<dbReference type="InterPro" id="IPR002500">
    <property type="entry name" value="PAPS_reduct_dom"/>
</dbReference>
<dbReference type="PATRIC" id="fig|1006551.4.peg.1998"/>
<dbReference type="InterPro" id="IPR014729">
    <property type="entry name" value="Rossmann-like_a/b/a_fold"/>
</dbReference>
<protein>
    <recommendedName>
        <fullName evidence="1">Phosphoadenosine phosphosulphate reductase domain-containing protein</fullName>
    </recommendedName>
</protein>
<dbReference type="PANTHER" id="PTHR30083:SF0">
    <property type="entry name" value="3'-PHOSPHOADENOSINE 5'-PHOSPHOSULFATE SULFOTRANSFERASE (PAPS REDUCTASE)_FAD SYNTHETASE"/>
    <property type="match status" value="1"/>
</dbReference>
<dbReference type="EMBL" id="CP003218">
    <property type="protein sequence ID" value="AEX03714.1"/>
    <property type="molecule type" value="Genomic_DNA"/>
</dbReference>
<dbReference type="HOGENOM" id="CLU_1894722_0_0_6"/>
<gene>
    <name evidence="2" type="ordered locus">KOX_09940</name>
</gene>
<accession>A0A0H3H5B3</accession>
<dbReference type="SUPFAM" id="SSF52402">
    <property type="entry name" value="Adenine nucleotide alpha hydrolases-like"/>
    <property type="match status" value="1"/>
</dbReference>
<dbReference type="PANTHER" id="PTHR30083">
    <property type="entry name" value="TRANSCRIPTIONAL REGULATOR-RELATED"/>
    <property type="match status" value="1"/>
</dbReference>
<sequence length="138" mass="15977">MKRVKLNMNVFDAALMRLDWVFDTFEQVCLSFSGGKDSTVLFHLAAAVARKKGKKFAVLFVDWEAQYLLTIQHVQNMKERYQDVVSRFYWVALPMTTVSGVSQHEPEWVAWRAGEEWVRQPPDDAITDAGFSLFISRK</sequence>
<dbReference type="AlphaFoldDB" id="A0A0H3H5B3"/>
<organism evidence="2 3">
    <name type="scientific">Klebsiella michiganensis (strain ATCC 8724 / DSM 4798 / JCM 20051 / NBRC 3318 / NRRL B-199 / KCTC 1686 / BUCSAV 143 / CCM 1901)</name>
    <dbReference type="NCBI Taxonomy" id="1006551"/>
    <lineage>
        <taxon>Bacteria</taxon>
        <taxon>Pseudomonadati</taxon>
        <taxon>Pseudomonadota</taxon>
        <taxon>Gammaproteobacteria</taxon>
        <taxon>Enterobacterales</taxon>
        <taxon>Enterobacteriaceae</taxon>
        <taxon>Klebsiella/Raoultella group</taxon>
        <taxon>Klebsiella</taxon>
    </lineage>
</organism>
<evidence type="ECO:0000313" key="2">
    <source>
        <dbReference type="EMBL" id="AEX03714.1"/>
    </source>
</evidence>
<feature type="domain" description="Phosphoadenosine phosphosulphate reductase" evidence="1">
    <location>
        <begin position="28"/>
        <end position="82"/>
    </location>
</feature>
<dbReference type="Pfam" id="PF01507">
    <property type="entry name" value="PAPS_reduct"/>
    <property type="match status" value="1"/>
</dbReference>
<proteinExistence type="predicted"/>
<dbReference type="KEGG" id="kox:KOX_09940"/>
<dbReference type="Gene3D" id="3.40.50.620">
    <property type="entry name" value="HUPs"/>
    <property type="match status" value="1"/>
</dbReference>